<gene>
    <name evidence="4" type="ORF">DEACI_3889</name>
</gene>
<dbReference type="SUPFAM" id="SSF51569">
    <property type="entry name" value="Aldolase"/>
    <property type="match status" value="1"/>
</dbReference>
<feature type="active site" description="Proton donor" evidence="1">
    <location>
        <position position="98"/>
    </location>
</feature>
<feature type="binding site" evidence="2">
    <location>
        <begin position="229"/>
        <end position="231"/>
    </location>
    <ligand>
        <name>dihydroxyacetone phosphate</name>
        <dbReference type="ChEBI" id="CHEBI:57642"/>
    </ligand>
</feature>
<dbReference type="InterPro" id="IPR050246">
    <property type="entry name" value="Class_II_FBP_aldolase"/>
</dbReference>
<dbReference type="InterPro" id="IPR013785">
    <property type="entry name" value="Aldolase_TIM"/>
</dbReference>
<dbReference type="EMBL" id="LR746496">
    <property type="protein sequence ID" value="CAA7603066.1"/>
    <property type="molecule type" value="Genomic_DNA"/>
</dbReference>
<feature type="binding site" evidence="2">
    <location>
        <begin position="271"/>
        <end position="274"/>
    </location>
    <ligand>
        <name>dihydroxyacetone phosphate</name>
        <dbReference type="ChEBI" id="CHEBI:57642"/>
    </ligand>
</feature>
<reference evidence="4" key="1">
    <citation type="submission" date="2020-01" db="EMBL/GenBank/DDBJ databases">
        <authorList>
            <person name="Hornung B."/>
        </authorList>
    </citation>
    <scope>NUCLEOTIDE SEQUENCE</scope>
    <source>
        <strain evidence="4">PacBioINE</strain>
    </source>
</reference>
<dbReference type="CDD" id="cd00947">
    <property type="entry name" value="TBP_aldolase_IIB"/>
    <property type="match status" value="1"/>
</dbReference>
<dbReference type="Pfam" id="PF01116">
    <property type="entry name" value="F_bP_aldolase"/>
    <property type="match status" value="1"/>
</dbReference>
<dbReference type="PANTHER" id="PTHR30304">
    <property type="entry name" value="D-TAGATOSE-1,6-BISPHOSPHATE ALDOLASE"/>
    <property type="match status" value="1"/>
</dbReference>
<dbReference type="EC" id="4.1.2.-" evidence="4"/>
<name>A0A8S0XD28_9FIRM</name>
<dbReference type="NCBIfam" id="TIGR00167">
    <property type="entry name" value="cbbA"/>
    <property type="match status" value="1"/>
</dbReference>
<keyword evidence="3" id="KW-0862">Zinc</keyword>
<dbReference type="RefSeq" id="WP_240986335.1">
    <property type="nucleotide sequence ID" value="NZ_LR746496.1"/>
</dbReference>
<evidence type="ECO:0000313" key="4">
    <source>
        <dbReference type="EMBL" id="CAA7603066.1"/>
    </source>
</evidence>
<dbReference type="PANTHER" id="PTHR30304:SF0">
    <property type="entry name" value="D-TAGATOSE-1,6-BISPHOSPHATE ALDOLASE SUBUNIT GATY-RELATED"/>
    <property type="match status" value="1"/>
</dbReference>
<dbReference type="GO" id="GO:0005975">
    <property type="term" value="P:carbohydrate metabolic process"/>
    <property type="evidence" value="ECO:0007669"/>
    <property type="project" value="InterPro"/>
</dbReference>
<dbReference type="Proteomes" id="UP000836597">
    <property type="component" value="Chromosome"/>
</dbReference>
<keyword evidence="4" id="KW-0456">Lyase</keyword>
<dbReference type="InterPro" id="IPR000771">
    <property type="entry name" value="FBA_II"/>
</dbReference>
<feature type="binding site" evidence="3">
    <location>
        <position position="194"/>
    </location>
    <ligand>
        <name>Zn(2+)</name>
        <dbReference type="ChEBI" id="CHEBI:29105"/>
        <label>1</label>
        <note>catalytic</note>
    </ligand>
</feature>
<keyword evidence="3" id="KW-0479">Metal-binding</keyword>
<feature type="binding site" evidence="3">
    <location>
        <position position="228"/>
    </location>
    <ligand>
        <name>Zn(2+)</name>
        <dbReference type="ChEBI" id="CHEBI:29105"/>
        <label>1</label>
        <note>catalytic</note>
    </ligand>
</feature>
<dbReference type="GO" id="GO:0016832">
    <property type="term" value="F:aldehyde-lyase activity"/>
    <property type="evidence" value="ECO:0007669"/>
    <property type="project" value="InterPro"/>
</dbReference>
<evidence type="ECO:0000256" key="2">
    <source>
        <dbReference type="PIRSR" id="PIRSR001359-2"/>
    </source>
</evidence>
<feature type="binding site" evidence="3">
    <location>
        <position position="120"/>
    </location>
    <ligand>
        <name>Zn(2+)</name>
        <dbReference type="ChEBI" id="CHEBI:29105"/>
        <label>2</label>
    </ligand>
</feature>
<accession>A0A8S0XD28</accession>
<sequence length="396" mass="43043">MPLIPLRPLLEATRKHGFAQGAFNVNSVVQAQAVIEVHEMFRSAGIVQGADLANAFMGGRADFMKGTIEDKRRGARRIGEAVKKLAQDSPIPIVLHLDHGKDFESVKAAIAGGYTSVMIDGSPLPFDENVELTREVVKYAHARGVSVEGELGVLSGMEDDVFSEHSTYTNPLKAVEFFKKTGVDCLAISYGTKHGAVKGENVRLRKEIVIAVAENLKHEGIFGVLVSHGSSVVPQYIVEEINQLGGKISQAHGIPLDELKSVIKSGIGKINVDTDIRLAVTRNIREYFARNSSKKRNSVAEAVSTIWELMERNPEQFDPRGYLTPIMEDFIVGEGKDFAGKGSVGDIRDILACVKSGVREVVGSLIVEFGAVGHAAQVEVVSLDEMANRYRCMPTC</sequence>
<feature type="binding site" evidence="3">
    <location>
        <position position="150"/>
    </location>
    <ligand>
        <name>Zn(2+)</name>
        <dbReference type="ChEBI" id="CHEBI:29105"/>
        <label>2</label>
    </ligand>
</feature>
<protein>
    <submittedName>
        <fullName evidence="4">Fructose-bisphosphate aldolase class-II</fullName>
        <ecNumber evidence="4">4.1.2.-</ecNumber>
    </submittedName>
</protein>
<feature type="binding site" evidence="2">
    <location>
        <position position="195"/>
    </location>
    <ligand>
        <name>dihydroxyacetone phosphate</name>
        <dbReference type="ChEBI" id="CHEBI:57642"/>
    </ligand>
</feature>
<dbReference type="GO" id="GO:0008270">
    <property type="term" value="F:zinc ion binding"/>
    <property type="evidence" value="ECO:0007669"/>
    <property type="project" value="InterPro"/>
</dbReference>
<evidence type="ECO:0000256" key="3">
    <source>
        <dbReference type="PIRSR" id="PIRSR001359-3"/>
    </source>
</evidence>
<dbReference type="KEGG" id="aacx:DEACI_3889"/>
<feature type="binding site" evidence="3">
    <location>
        <position position="99"/>
    </location>
    <ligand>
        <name>Zn(2+)</name>
        <dbReference type="ChEBI" id="CHEBI:29105"/>
        <label>1</label>
        <note>catalytic</note>
    </ligand>
</feature>
<comment type="cofactor">
    <cofactor evidence="3">
        <name>Zn(2+)</name>
        <dbReference type="ChEBI" id="CHEBI:29105"/>
    </cofactor>
    <text evidence="3">Binds 2 Zn(2+) ions per subunit. One is catalytic and the other provides a structural contribution.</text>
</comment>
<organism evidence="4">
    <name type="scientific">Acididesulfobacillus acetoxydans</name>
    <dbReference type="NCBI Taxonomy" id="1561005"/>
    <lineage>
        <taxon>Bacteria</taxon>
        <taxon>Bacillati</taxon>
        <taxon>Bacillota</taxon>
        <taxon>Clostridia</taxon>
        <taxon>Eubacteriales</taxon>
        <taxon>Peptococcaceae</taxon>
        <taxon>Acididesulfobacillus</taxon>
    </lineage>
</organism>
<dbReference type="PIRSF" id="PIRSF001359">
    <property type="entry name" value="F_bP_aldolase_II"/>
    <property type="match status" value="1"/>
</dbReference>
<proteinExistence type="predicted"/>
<evidence type="ECO:0000256" key="1">
    <source>
        <dbReference type="PIRSR" id="PIRSR001359-1"/>
    </source>
</evidence>
<dbReference type="AlphaFoldDB" id="A0A8S0XD28"/>
<dbReference type="Gene3D" id="3.20.20.70">
    <property type="entry name" value="Aldolase class I"/>
    <property type="match status" value="1"/>
</dbReference>